<dbReference type="PANTHER" id="PTHR34351">
    <property type="entry name" value="SLR1927 PROTEIN-RELATED"/>
    <property type="match status" value="1"/>
</dbReference>
<dbReference type="KEGG" id="hpel:HZS54_07715"/>
<dbReference type="AlphaFoldDB" id="A0A7D5P5P5"/>
<protein>
    <submittedName>
        <fullName evidence="2">DUF58 domain-containing protein</fullName>
    </submittedName>
</protein>
<evidence type="ECO:0000313" key="2">
    <source>
        <dbReference type="EMBL" id="QLH81517.1"/>
    </source>
</evidence>
<feature type="transmembrane region" description="Helical" evidence="1">
    <location>
        <begin position="7"/>
        <end position="26"/>
    </location>
</feature>
<keyword evidence="1" id="KW-1133">Transmembrane helix</keyword>
<reference evidence="2 3" key="1">
    <citation type="submission" date="2020-07" db="EMBL/GenBank/DDBJ databases">
        <title>Halosimplex litoreum sp. nov. and Halosimplex rubrum sp. nov., isolated from different salt environments.</title>
        <authorList>
            <person name="Cui H."/>
        </authorList>
    </citation>
    <scope>NUCLEOTIDE SEQUENCE [LARGE SCALE GENOMIC DNA]</scope>
    <source>
        <strain evidence="2 3">R2</strain>
    </source>
</reference>
<dbReference type="EMBL" id="CP058909">
    <property type="protein sequence ID" value="QLH81517.1"/>
    <property type="molecule type" value="Genomic_DNA"/>
</dbReference>
<gene>
    <name evidence="2" type="ORF">HZS54_07715</name>
</gene>
<accession>A0A7D5P5P5</accession>
<dbReference type="OrthoDB" id="313155at2157"/>
<dbReference type="PANTHER" id="PTHR34351:SF2">
    <property type="entry name" value="DUF58 DOMAIN-CONTAINING PROTEIN"/>
    <property type="match status" value="1"/>
</dbReference>
<dbReference type="RefSeq" id="WP_179921590.1">
    <property type="nucleotide sequence ID" value="NZ_CP058909.1"/>
</dbReference>
<dbReference type="GeneID" id="56082466"/>
<organism evidence="2 3">
    <name type="scientific">Halosimplex pelagicum</name>
    <dbReference type="NCBI Taxonomy" id="869886"/>
    <lineage>
        <taxon>Archaea</taxon>
        <taxon>Methanobacteriati</taxon>
        <taxon>Methanobacteriota</taxon>
        <taxon>Stenosarchaea group</taxon>
        <taxon>Halobacteria</taxon>
        <taxon>Halobacteriales</taxon>
        <taxon>Haloarculaceae</taxon>
        <taxon>Halosimplex</taxon>
    </lineage>
</organism>
<keyword evidence="1" id="KW-0812">Transmembrane</keyword>
<evidence type="ECO:0000313" key="3">
    <source>
        <dbReference type="Proteomes" id="UP000509346"/>
    </source>
</evidence>
<name>A0A7D5P5P5_9EURY</name>
<proteinExistence type="predicted"/>
<dbReference type="Proteomes" id="UP000509346">
    <property type="component" value="Chromosome"/>
</dbReference>
<keyword evidence="1" id="KW-0472">Membrane</keyword>
<evidence type="ECO:0000256" key="1">
    <source>
        <dbReference type="SAM" id="Phobius"/>
    </source>
</evidence>
<sequence>MRLTRRGYGVLGVVVLAEALAITYGARALNAVAAPAVVVLLASAVQLWRTPAPTAERDRVPAGFPGDTREVTVDVDGGGVAEIDETVPEGLDADGASAEASLPTAFTYSLTCVERGRHKLGPLEVRVRDMLGLVERTSRAGSTTRVLVYPPVYQVAGRDAILRHVLERSEVERQEFDSIREYAPGDPLRDVHWKSTAKSPDDIYVTEFADNRVEDDDVTIAAVGDAGSIDEMAAAAASVAVMALDAGLAVELLLPDAHVRLGRGDGHRQRLLATLAETNTDFTSPFQTYALDDDVLADADVVVRSTADGVTLAFGADERDFEDVTASRENPLSARGVGS</sequence>
<keyword evidence="3" id="KW-1185">Reference proteome</keyword>